<evidence type="ECO:0000313" key="22">
    <source>
        <dbReference type="EMBL" id="SDW24967.1"/>
    </source>
</evidence>
<evidence type="ECO:0000313" key="23">
    <source>
        <dbReference type="Proteomes" id="UP000198534"/>
    </source>
</evidence>
<keyword evidence="13" id="KW-0408">Iron</keyword>
<dbReference type="InterPro" id="IPR036188">
    <property type="entry name" value="FAD/NAD-bd_sf"/>
</dbReference>
<comment type="pathway">
    <text evidence="4">Nitrogen metabolism; nitrate reduction (assimilation).</text>
</comment>
<dbReference type="SUPFAM" id="SSF56014">
    <property type="entry name" value="Nitrite and sulphite reductase 4Fe-4S domain-like"/>
    <property type="match status" value="1"/>
</dbReference>
<dbReference type="InterPro" id="IPR023753">
    <property type="entry name" value="FAD/NAD-binding_dom"/>
</dbReference>
<dbReference type="GO" id="GO:0051539">
    <property type="term" value="F:4 iron, 4 sulfur cluster binding"/>
    <property type="evidence" value="ECO:0007669"/>
    <property type="project" value="UniProtKB-KW"/>
</dbReference>
<dbReference type="InterPro" id="IPR005117">
    <property type="entry name" value="NiRdtase/SiRdtase_haem-b_fer"/>
</dbReference>
<feature type="domain" description="FAD/NAD(P)-binding" evidence="20">
    <location>
        <begin position="3"/>
        <end position="38"/>
    </location>
</feature>
<evidence type="ECO:0000259" key="18">
    <source>
        <dbReference type="Pfam" id="PF03460"/>
    </source>
</evidence>
<proteinExistence type="inferred from homology"/>
<dbReference type="InterPro" id="IPR036136">
    <property type="entry name" value="Nit/Sulf_reduc_fer-like_dom_sf"/>
</dbReference>
<dbReference type="PANTHER" id="PTHR43809:SF1">
    <property type="entry name" value="NITRITE REDUCTASE (NADH) LARGE SUBUNIT"/>
    <property type="match status" value="1"/>
</dbReference>
<evidence type="ECO:0000259" key="19">
    <source>
        <dbReference type="Pfam" id="PF04324"/>
    </source>
</evidence>
<evidence type="ECO:0000256" key="4">
    <source>
        <dbReference type="ARBA" id="ARBA00005096"/>
    </source>
</evidence>
<dbReference type="InterPro" id="IPR016156">
    <property type="entry name" value="FAD/NAD-linked_Rdtase_dimer_sf"/>
</dbReference>
<gene>
    <name evidence="22" type="ORF">SAMN05444487_10259</name>
</gene>
<keyword evidence="9" id="KW-0001">2Fe-2S</keyword>
<dbReference type="GO" id="GO:0050660">
    <property type="term" value="F:flavin adenine dinucleotide binding"/>
    <property type="evidence" value="ECO:0007669"/>
    <property type="project" value="InterPro"/>
</dbReference>
<comment type="cofactor">
    <cofactor evidence="3">
        <name>FAD</name>
        <dbReference type="ChEBI" id="CHEBI:57692"/>
    </cofactor>
</comment>
<evidence type="ECO:0000256" key="16">
    <source>
        <dbReference type="ARBA" id="ARBA00034078"/>
    </source>
</evidence>
<dbReference type="SUPFAM" id="SSF55124">
    <property type="entry name" value="Nitrite/Sulfite reductase N-terminal domain-like"/>
    <property type="match status" value="1"/>
</dbReference>
<sequence length="566" mass="62777">MEVAKEAGIEVNRGIVVNDYMETSIPDVYAVGECAEHRGTVYGLVAPHRDQGTVLAKHLCGVETQAYTGSILSTKLKVSEVDVFSAGAFRDTEDTRALRVQDEWNGIYKKMVLQDDQVVGGVLFGDTSDAAFMQKLIKEKSPMTEEIYQKWTGHGGSGSSSGVEQLTAEDQVCDCNGVTKGTILATMQEKGLTSFNEVKRHTKAGGSCGGCKPLVEQIIQGEMGDNYDPDAESHTPICDCTELSRDEVVEAIRSKHLTMVRETMNVLDWKNDEGCPKCRPALNYYLGMVWPKEHEDERVSRVVNEQRNANIQNDGTYSVIPRMYGGVTSPEELRKIAEVAEKYNVRMVKMTGGQRINLLGVQKSDLPKIWEELGMPSGHAYAKALRTVKTCVGSDFCRFGTQDSIQLGIDMEKAYEGLSTPHKVKMSVSACPRNCAESGIKDVGVVGVEGGWELYVGGNAGVNLRGGDLLCKVDTEAEVLEVTSAFLQFYRETAAYWERTSMWIENIGLEKVKAAVVEDLENRKRLVNRLEEALEKREEPWGKDVNDAKTRTTWYKEPELETTTKQ</sequence>
<dbReference type="InterPro" id="IPR045854">
    <property type="entry name" value="NO2/SO3_Rdtase_4Fe4S_sf"/>
</dbReference>
<dbReference type="Gene3D" id="1.10.10.1100">
    <property type="entry name" value="BFD-like [2Fe-2S]-binding domain"/>
    <property type="match status" value="1"/>
</dbReference>
<reference evidence="22 23" key="1">
    <citation type="submission" date="2016-10" db="EMBL/GenBank/DDBJ databases">
        <authorList>
            <person name="de Groot N.N."/>
        </authorList>
    </citation>
    <scope>NUCLEOTIDE SEQUENCE [LARGE SCALE GENOMIC DNA]</scope>
    <source>
        <strain evidence="22 23">DSM 45610</strain>
    </source>
</reference>
<evidence type="ECO:0000256" key="11">
    <source>
        <dbReference type="ARBA" id="ARBA00022827"/>
    </source>
</evidence>
<evidence type="ECO:0000256" key="10">
    <source>
        <dbReference type="ARBA" id="ARBA00022723"/>
    </source>
</evidence>
<dbReference type="GO" id="GO:0046872">
    <property type="term" value="F:metal ion binding"/>
    <property type="evidence" value="ECO:0007669"/>
    <property type="project" value="UniProtKB-KW"/>
</dbReference>
<dbReference type="Pfam" id="PF18267">
    <property type="entry name" value="Rubredoxin_C"/>
    <property type="match status" value="1"/>
</dbReference>
<dbReference type="CDD" id="cd19943">
    <property type="entry name" value="NirB_Fer2_BFD-like_1"/>
    <property type="match status" value="1"/>
</dbReference>
<keyword evidence="7" id="KW-0349">Heme</keyword>
<dbReference type="GO" id="GO:0098809">
    <property type="term" value="F:nitrite reductase activity"/>
    <property type="evidence" value="ECO:0007669"/>
    <property type="project" value="InterPro"/>
</dbReference>
<comment type="cofactor">
    <cofactor evidence="2">
        <name>[4Fe-4S] cluster</name>
        <dbReference type="ChEBI" id="CHEBI:49883"/>
    </cofactor>
</comment>
<dbReference type="STRING" id="1048340.SAMN05444487_10259"/>
<dbReference type="Proteomes" id="UP000198534">
    <property type="component" value="Unassembled WGS sequence"/>
</dbReference>
<evidence type="ECO:0000256" key="9">
    <source>
        <dbReference type="ARBA" id="ARBA00022714"/>
    </source>
</evidence>
<evidence type="ECO:0000259" key="21">
    <source>
        <dbReference type="Pfam" id="PF18267"/>
    </source>
</evidence>
<keyword evidence="15" id="KW-0534">Nitrate assimilation</keyword>
<organism evidence="22 23">
    <name type="scientific">Marininema mesophilum</name>
    <dbReference type="NCBI Taxonomy" id="1048340"/>
    <lineage>
        <taxon>Bacteria</taxon>
        <taxon>Bacillati</taxon>
        <taxon>Bacillota</taxon>
        <taxon>Bacilli</taxon>
        <taxon>Bacillales</taxon>
        <taxon>Thermoactinomycetaceae</taxon>
        <taxon>Marininema</taxon>
    </lineage>
</organism>
<keyword evidence="6" id="KW-0004">4Fe-4S</keyword>
<evidence type="ECO:0000259" key="20">
    <source>
        <dbReference type="Pfam" id="PF07992"/>
    </source>
</evidence>
<dbReference type="Gene3D" id="3.90.480.10">
    <property type="entry name" value="Sulfite Reductase Hemoprotein,Domain 2"/>
    <property type="match status" value="1"/>
</dbReference>
<dbReference type="InterPro" id="IPR041854">
    <property type="entry name" value="BFD-like_2Fe2S-bd_dom_sf"/>
</dbReference>
<dbReference type="Pfam" id="PF03460">
    <property type="entry name" value="NIR_SIR_ferr"/>
    <property type="match status" value="1"/>
</dbReference>
<dbReference type="InterPro" id="IPR006066">
    <property type="entry name" value="NO2/SO3_Rdtase_FeS/sirohaem_BS"/>
</dbReference>
<feature type="domain" description="Nitrite/sulphite reductase 4Fe-4S" evidence="17">
    <location>
        <begin position="382"/>
        <end position="523"/>
    </location>
</feature>
<dbReference type="SUPFAM" id="SSF51905">
    <property type="entry name" value="FAD/NAD(P)-binding domain"/>
    <property type="match status" value="1"/>
</dbReference>
<evidence type="ECO:0000259" key="17">
    <source>
        <dbReference type="Pfam" id="PF01077"/>
    </source>
</evidence>
<dbReference type="NCBIfam" id="TIGR02374">
    <property type="entry name" value="nitri_red_nirB"/>
    <property type="match status" value="1"/>
</dbReference>
<keyword evidence="8" id="KW-0285">Flavoprotein</keyword>
<evidence type="ECO:0000256" key="14">
    <source>
        <dbReference type="ARBA" id="ARBA00023014"/>
    </source>
</evidence>
<feature type="domain" description="NADH-rubredoxin oxidoreductase C-terminal" evidence="21">
    <location>
        <begin position="73"/>
        <end position="140"/>
    </location>
</feature>
<dbReference type="FunFam" id="1.10.10.1100:FF:000002">
    <property type="entry name" value="Nitrite reductase large subunit"/>
    <property type="match status" value="1"/>
</dbReference>
<dbReference type="CDD" id="cd19944">
    <property type="entry name" value="NirB_Fer2_BFD-like_2"/>
    <property type="match status" value="1"/>
</dbReference>
<protein>
    <submittedName>
        <fullName evidence="22">Nitrite reductase (NADH) large subunit</fullName>
    </submittedName>
</protein>
<dbReference type="Pfam" id="PF04324">
    <property type="entry name" value="Fer2_BFD"/>
    <property type="match status" value="2"/>
</dbReference>
<keyword evidence="23" id="KW-1185">Reference proteome</keyword>
<comment type="similarity">
    <text evidence="5">Belongs to the nitrite and sulfite reductase 4Fe-4S domain family.</text>
</comment>
<keyword evidence="10" id="KW-0479">Metal-binding</keyword>
<dbReference type="GO" id="GO:0020037">
    <property type="term" value="F:heme binding"/>
    <property type="evidence" value="ECO:0007669"/>
    <property type="project" value="InterPro"/>
</dbReference>
<dbReference type="Pfam" id="PF01077">
    <property type="entry name" value="NIR_SIR"/>
    <property type="match status" value="1"/>
</dbReference>
<dbReference type="InterPro" id="IPR007419">
    <property type="entry name" value="BFD-like_2Fe2S-bd_dom"/>
</dbReference>
<evidence type="ECO:0000256" key="5">
    <source>
        <dbReference type="ARBA" id="ARBA00010429"/>
    </source>
</evidence>
<evidence type="ECO:0000256" key="12">
    <source>
        <dbReference type="ARBA" id="ARBA00023002"/>
    </source>
</evidence>
<feature type="domain" description="BFD-like [2Fe-2S]-binding" evidence="19">
    <location>
        <begin position="172"/>
        <end position="220"/>
    </location>
</feature>
<evidence type="ECO:0000256" key="1">
    <source>
        <dbReference type="ARBA" id="ARBA00001929"/>
    </source>
</evidence>
<dbReference type="GO" id="GO:0051537">
    <property type="term" value="F:2 iron, 2 sulfur cluster binding"/>
    <property type="evidence" value="ECO:0007669"/>
    <property type="project" value="UniProtKB-KW"/>
</dbReference>
<dbReference type="GO" id="GO:0050661">
    <property type="term" value="F:NADP binding"/>
    <property type="evidence" value="ECO:0007669"/>
    <property type="project" value="InterPro"/>
</dbReference>
<dbReference type="PRINTS" id="PR00397">
    <property type="entry name" value="SIROHAEM"/>
</dbReference>
<keyword evidence="12" id="KW-0560">Oxidoreductase</keyword>
<dbReference type="PANTHER" id="PTHR43809">
    <property type="entry name" value="NITRITE REDUCTASE (NADH) LARGE SUBUNIT"/>
    <property type="match status" value="1"/>
</dbReference>
<comment type="cofactor">
    <cofactor evidence="16">
        <name>[2Fe-2S] cluster</name>
        <dbReference type="ChEBI" id="CHEBI:190135"/>
    </cofactor>
</comment>
<keyword evidence="11" id="KW-0274">FAD</keyword>
<evidence type="ECO:0000256" key="6">
    <source>
        <dbReference type="ARBA" id="ARBA00022485"/>
    </source>
</evidence>
<comment type="cofactor">
    <cofactor evidence="1">
        <name>siroheme</name>
        <dbReference type="ChEBI" id="CHEBI:60052"/>
    </cofactor>
</comment>
<dbReference type="Gene3D" id="3.30.413.10">
    <property type="entry name" value="Sulfite Reductase Hemoprotein, domain 1"/>
    <property type="match status" value="1"/>
</dbReference>
<keyword evidence="14" id="KW-0411">Iron-sulfur</keyword>
<dbReference type="EMBL" id="FNNQ01000002">
    <property type="protein sequence ID" value="SDW24967.1"/>
    <property type="molecule type" value="Genomic_DNA"/>
</dbReference>
<evidence type="ECO:0000256" key="2">
    <source>
        <dbReference type="ARBA" id="ARBA00001966"/>
    </source>
</evidence>
<feature type="domain" description="Nitrite/Sulfite reductase ferredoxin-like" evidence="18">
    <location>
        <begin position="312"/>
        <end position="374"/>
    </location>
</feature>
<dbReference type="GO" id="GO:0042128">
    <property type="term" value="P:nitrate assimilation"/>
    <property type="evidence" value="ECO:0007669"/>
    <property type="project" value="UniProtKB-UniPathway"/>
</dbReference>
<dbReference type="Gene3D" id="3.30.390.30">
    <property type="match status" value="1"/>
</dbReference>
<dbReference type="Gene3D" id="3.50.50.60">
    <property type="entry name" value="FAD/NAD(P)-binding domain"/>
    <property type="match status" value="1"/>
</dbReference>
<evidence type="ECO:0000256" key="13">
    <source>
        <dbReference type="ARBA" id="ARBA00023004"/>
    </source>
</evidence>
<evidence type="ECO:0000256" key="7">
    <source>
        <dbReference type="ARBA" id="ARBA00022617"/>
    </source>
</evidence>
<name>A0A1H2S069_9BACL</name>
<dbReference type="InterPro" id="IPR012744">
    <property type="entry name" value="Nitri_red_NirB"/>
</dbReference>
<dbReference type="AlphaFoldDB" id="A0A1H2S069"/>
<dbReference type="Pfam" id="PF07992">
    <property type="entry name" value="Pyr_redox_2"/>
    <property type="match status" value="1"/>
</dbReference>
<dbReference type="InterPro" id="IPR041575">
    <property type="entry name" value="Rubredoxin_C"/>
</dbReference>
<dbReference type="InterPro" id="IPR052034">
    <property type="entry name" value="NasD-like"/>
</dbReference>
<evidence type="ECO:0000256" key="8">
    <source>
        <dbReference type="ARBA" id="ARBA00022630"/>
    </source>
</evidence>
<dbReference type="UniPathway" id="UPA00653"/>
<feature type="domain" description="BFD-like [2Fe-2S]-binding" evidence="19">
    <location>
        <begin position="237"/>
        <end position="286"/>
    </location>
</feature>
<accession>A0A1H2S069</accession>
<evidence type="ECO:0000256" key="15">
    <source>
        <dbReference type="ARBA" id="ARBA00023063"/>
    </source>
</evidence>
<dbReference type="InterPro" id="IPR006067">
    <property type="entry name" value="NO2/SO3_Rdtase_4Fe4S_dom"/>
</dbReference>
<evidence type="ECO:0000256" key="3">
    <source>
        <dbReference type="ARBA" id="ARBA00001974"/>
    </source>
</evidence>